<evidence type="ECO:0000256" key="1">
    <source>
        <dbReference type="SAM" id="MobiDB-lite"/>
    </source>
</evidence>
<comment type="caution">
    <text evidence="2">The sequence shown here is derived from an EMBL/GenBank/DDBJ whole genome shotgun (WGS) entry which is preliminary data.</text>
</comment>
<proteinExistence type="predicted"/>
<evidence type="ECO:0000313" key="2">
    <source>
        <dbReference type="EMBL" id="GGS38164.1"/>
    </source>
</evidence>
<reference evidence="2" key="2">
    <citation type="submission" date="2020-09" db="EMBL/GenBank/DDBJ databases">
        <authorList>
            <person name="Sun Q."/>
            <person name="Ohkuma M."/>
        </authorList>
    </citation>
    <scope>NUCLEOTIDE SEQUENCE</scope>
    <source>
        <strain evidence="2">JCM 3276</strain>
    </source>
</reference>
<name>A0A918GI49_9PSEU</name>
<dbReference type="AlphaFoldDB" id="A0A918GI49"/>
<sequence length="152" mass="15636">MASDRVSISDVRRATPLRPAAGGRAIPTSGSVPGPVPKGSSATPATEGATASRPPAGVAAANEAASDIATATLMTRPLVLVRNPDVLRPRDMVTTSIPSHRRGGTVVRSARGRSPQLLDQIAPLAPEQSPNPAARERGPRYVVAAPVGGRQW</sequence>
<organism evidence="2 3">
    <name type="scientific">Actinokineospora fastidiosa</name>
    <dbReference type="NCBI Taxonomy" id="1816"/>
    <lineage>
        <taxon>Bacteria</taxon>
        <taxon>Bacillati</taxon>
        <taxon>Actinomycetota</taxon>
        <taxon>Actinomycetes</taxon>
        <taxon>Pseudonocardiales</taxon>
        <taxon>Pseudonocardiaceae</taxon>
        <taxon>Actinokineospora</taxon>
    </lineage>
</organism>
<keyword evidence="3" id="KW-1185">Reference proteome</keyword>
<dbReference type="EMBL" id="BMRB01000002">
    <property type="protein sequence ID" value="GGS38164.1"/>
    <property type="molecule type" value="Genomic_DNA"/>
</dbReference>
<gene>
    <name evidence="2" type="ORF">GCM10010171_36340</name>
</gene>
<evidence type="ECO:0000313" key="3">
    <source>
        <dbReference type="Proteomes" id="UP000660680"/>
    </source>
</evidence>
<feature type="region of interest" description="Disordered" evidence="1">
    <location>
        <begin position="1"/>
        <end position="58"/>
    </location>
</feature>
<dbReference type="Proteomes" id="UP000660680">
    <property type="component" value="Unassembled WGS sequence"/>
</dbReference>
<reference evidence="2" key="1">
    <citation type="journal article" date="2014" name="Int. J. Syst. Evol. Microbiol.">
        <title>Complete genome sequence of Corynebacterium casei LMG S-19264T (=DSM 44701T), isolated from a smear-ripened cheese.</title>
        <authorList>
            <consortium name="US DOE Joint Genome Institute (JGI-PGF)"/>
            <person name="Walter F."/>
            <person name="Albersmeier A."/>
            <person name="Kalinowski J."/>
            <person name="Ruckert C."/>
        </authorList>
    </citation>
    <scope>NUCLEOTIDE SEQUENCE</scope>
    <source>
        <strain evidence="2">JCM 3276</strain>
    </source>
</reference>
<protein>
    <submittedName>
        <fullName evidence="2">Uncharacterized protein</fullName>
    </submittedName>
</protein>
<accession>A0A918GI49</accession>